<protein>
    <submittedName>
        <fullName evidence="1">Uncharacterized protein</fullName>
    </submittedName>
</protein>
<proteinExistence type="predicted"/>
<evidence type="ECO:0000313" key="2">
    <source>
        <dbReference type="Proteomes" id="UP000594402"/>
    </source>
</evidence>
<dbReference type="EMBL" id="MN602266">
    <property type="protein sequence ID" value="QGH74606.1"/>
    <property type="molecule type" value="Genomic_DNA"/>
</dbReference>
<organism evidence="1 2">
    <name type="scientific">Bacteriophage DSS3_VP1</name>
    <dbReference type="NCBI Taxonomy" id="2664196"/>
    <lineage>
        <taxon>Viruses</taxon>
        <taxon>Duplodnaviria</taxon>
        <taxon>Heunggongvirae</taxon>
        <taxon>Uroviricota</taxon>
        <taxon>Caudoviricetes</taxon>
        <taxon>Naomviridae</taxon>
        <taxon>Noahvirus</taxon>
        <taxon>Noahvirus arc</taxon>
    </lineage>
</organism>
<evidence type="ECO:0000313" key="1">
    <source>
        <dbReference type="EMBL" id="QGH74606.1"/>
    </source>
</evidence>
<dbReference type="Proteomes" id="UP000594402">
    <property type="component" value="Segment"/>
</dbReference>
<accession>A0A7S5FQA6</accession>
<sequence>MFNVSLDVVDFHKEIRAAAEEAELIAEEDVQGRIDLAVDLLRKVTPVDTGYARSRWKVKRYLLVPGGEITNDADYILRLNQGHSQQAPKFFIEQALIAARII</sequence>
<gene>
    <name evidence="1" type="ORF">DSS3VP1_00038</name>
</gene>
<name>A0A7S5FQA6_9CAUD</name>
<keyword evidence="2" id="KW-1185">Reference proteome</keyword>
<reference evidence="1 2" key="1">
    <citation type="submission" date="2019-10" db="EMBL/GenBank/DDBJ databases">
        <title>Isolation and characterisation of a new family of globally distributed lytic roseophage, the Naomivirus.</title>
        <authorList>
            <person name="Rihtman B."/>
            <person name="Puxty R.J."/>
            <person name="Hapeshi A."/>
            <person name="Zhan Y."/>
            <person name="Michinevski S."/>
            <person name="Waterfield N.R."/>
            <person name="Chen F."/>
            <person name="Millard A.D."/>
            <person name="Scanlan D.J."/>
            <person name="Chen Y."/>
        </authorList>
    </citation>
    <scope>NUCLEOTIDE SEQUENCE [LARGE SCALE GENOMIC DNA]</scope>
</reference>